<gene>
    <name evidence="1" type="ORF">BDV25DRAFT_138880</name>
</gene>
<proteinExistence type="predicted"/>
<evidence type="ECO:0000313" key="2">
    <source>
        <dbReference type="Proteomes" id="UP000325780"/>
    </source>
</evidence>
<reference evidence="1 2" key="1">
    <citation type="submission" date="2019-04" db="EMBL/GenBank/DDBJ databases">
        <title>Friends and foes A comparative genomics study of 23 Aspergillus species from section Flavi.</title>
        <authorList>
            <consortium name="DOE Joint Genome Institute"/>
            <person name="Kjaerbolling I."/>
            <person name="Vesth T."/>
            <person name="Frisvad J.C."/>
            <person name="Nybo J.L."/>
            <person name="Theobald S."/>
            <person name="Kildgaard S."/>
            <person name="Isbrandt T."/>
            <person name="Kuo A."/>
            <person name="Sato A."/>
            <person name="Lyhne E.K."/>
            <person name="Kogle M.E."/>
            <person name="Wiebenga A."/>
            <person name="Kun R.S."/>
            <person name="Lubbers R.J."/>
            <person name="Makela M.R."/>
            <person name="Barry K."/>
            <person name="Chovatia M."/>
            <person name="Clum A."/>
            <person name="Daum C."/>
            <person name="Haridas S."/>
            <person name="He G."/>
            <person name="LaButti K."/>
            <person name="Lipzen A."/>
            <person name="Mondo S."/>
            <person name="Riley R."/>
            <person name="Salamov A."/>
            <person name="Simmons B.A."/>
            <person name="Magnuson J.K."/>
            <person name="Henrissat B."/>
            <person name="Mortensen U.H."/>
            <person name="Larsen T.O."/>
            <person name="Devries R.P."/>
            <person name="Grigoriev I.V."/>
            <person name="Machida M."/>
            <person name="Baker S.E."/>
            <person name="Andersen M.R."/>
        </authorList>
    </citation>
    <scope>NUCLEOTIDE SEQUENCE [LARGE SCALE GENOMIC DNA]</scope>
    <source>
        <strain evidence="1 2">IBT 18842</strain>
    </source>
</reference>
<dbReference type="OrthoDB" id="4467841at2759"/>
<sequence>MFVYSQVHPKIPLSELRSAYELWNVSWQKISIFSKKQPEPRPSTCPSKFSQVQDEHYEAWNSASFAERESSKKSKKVWVKPYLRQRIHSFSILQRKRRLTQIRTHGTKAHCFLPDSEEASIPSKSDLDREINDLMDRFWDSEHVLIEMYQRRPHTLSVKELETLLDSVDEFGRPFIWFHDRDACVEAGGCCSRACGCCEKELISWYTKCKGGIGKELCAVSFVSSPWAVPAWLGLFLAIKVANLQLDAAAGYLNAPLIAFELWIWRLEALAAGAGPDVSSTSVGKVVEWCS</sequence>
<dbReference type="EMBL" id="ML742071">
    <property type="protein sequence ID" value="KAE8151461.1"/>
    <property type="molecule type" value="Genomic_DNA"/>
</dbReference>
<organism evidence="1 2">
    <name type="scientific">Aspergillus avenaceus</name>
    <dbReference type="NCBI Taxonomy" id="36643"/>
    <lineage>
        <taxon>Eukaryota</taxon>
        <taxon>Fungi</taxon>
        <taxon>Dikarya</taxon>
        <taxon>Ascomycota</taxon>
        <taxon>Pezizomycotina</taxon>
        <taxon>Eurotiomycetes</taxon>
        <taxon>Eurotiomycetidae</taxon>
        <taxon>Eurotiales</taxon>
        <taxon>Aspergillaceae</taxon>
        <taxon>Aspergillus</taxon>
        <taxon>Aspergillus subgen. Circumdati</taxon>
    </lineage>
</organism>
<protein>
    <submittedName>
        <fullName evidence="1">Uncharacterized protein</fullName>
    </submittedName>
</protein>
<dbReference type="Proteomes" id="UP000325780">
    <property type="component" value="Unassembled WGS sequence"/>
</dbReference>
<dbReference type="AlphaFoldDB" id="A0A5N6TZG9"/>
<name>A0A5N6TZG9_ASPAV</name>
<evidence type="ECO:0000313" key="1">
    <source>
        <dbReference type="EMBL" id="KAE8151461.1"/>
    </source>
</evidence>
<keyword evidence="2" id="KW-1185">Reference proteome</keyword>
<accession>A0A5N6TZG9</accession>